<evidence type="ECO:0000256" key="2">
    <source>
        <dbReference type="ARBA" id="ARBA00009298"/>
    </source>
</evidence>
<dbReference type="Proteomes" id="UP000285120">
    <property type="component" value="Unassembled WGS sequence"/>
</dbReference>
<comment type="subcellular location">
    <subcellularLocation>
        <location evidence="1">Cell membrane</location>
        <topology evidence="1">Multi-pass membrane protein</topology>
    </subcellularLocation>
</comment>
<feature type="transmembrane region" description="Helical" evidence="7">
    <location>
        <begin position="12"/>
        <end position="29"/>
    </location>
</feature>
<keyword evidence="6 7" id="KW-0472">Membrane</keyword>
<dbReference type="PANTHER" id="PTHR33778:SF1">
    <property type="entry name" value="MAGNESIUM TRANSPORTER YHID-RELATED"/>
    <property type="match status" value="1"/>
</dbReference>
<dbReference type="PANTHER" id="PTHR33778">
    <property type="entry name" value="PROTEIN MGTC"/>
    <property type="match status" value="1"/>
</dbReference>
<comment type="caution">
    <text evidence="9">The sequence shown here is derived from an EMBL/GenBank/DDBJ whole genome shotgun (WGS) entry which is preliminary data.</text>
</comment>
<dbReference type="InterPro" id="IPR003416">
    <property type="entry name" value="MgtC/SapB/SrpB/YhiD_fam"/>
</dbReference>
<keyword evidence="3" id="KW-1003">Cell membrane</keyword>
<evidence type="ECO:0000256" key="3">
    <source>
        <dbReference type="ARBA" id="ARBA00022475"/>
    </source>
</evidence>
<dbReference type="InterPro" id="IPR002912">
    <property type="entry name" value="ACT_dom"/>
</dbReference>
<sequence>MESMFEHDLAVIFIRLLAAAFLAGAIGIEREVKRHPAGFRTHMLVGTGACLVMIMALFGFQDYLLSNNDIVAYDPSRLASYVISGVGFLGAGTIIVQGASIKGLTTAASIWVVAAIGLAAGAGMYIPAAFTTFIVLLSLMLLNKVDRLFRPFSAPTSITVTMHKYAGTLSGIIQALENHKVLVSKIKEQKTEEGKDTRIFTLQVEVPQSVEQADLYDALYSQSGTIEVEVTMTIT</sequence>
<feature type="transmembrane region" description="Helical" evidence="7">
    <location>
        <begin position="41"/>
        <end position="58"/>
    </location>
</feature>
<gene>
    <name evidence="9" type="ORF">ATL39_3425</name>
</gene>
<evidence type="ECO:0000256" key="4">
    <source>
        <dbReference type="ARBA" id="ARBA00022692"/>
    </source>
</evidence>
<keyword evidence="10" id="KW-1185">Reference proteome</keyword>
<dbReference type="GO" id="GO:0005886">
    <property type="term" value="C:plasma membrane"/>
    <property type="evidence" value="ECO:0007669"/>
    <property type="project" value="UniProtKB-SubCell"/>
</dbReference>
<dbReference type="RefSeq" id="WP_120194551.1">
    <property type="nucleotide sequence ID" value="NZ_RAPK01000014.1"/>
</dbReference>
<dbReference type="OrthoDB" id="9811198at2"/>
<keyword evidence="4 7" id="KW-0812">Transmembrane</keyword>
<accession>A0A419UTM4</accession>
<dbReference type="AlphaFoldDB" id="A0A419UTM4"/>
<name>A0A419UTM4_9BACL</name>
<evidence type="ECO:0000313" key="10">
    <source>
        <dbReference type="Proteomes" id="UP000285120"/>
    </source>
</evidence>
<keyword evidence="5 7" id="KW-1133">Transmembrane helix</keyword>
<evidence type="ECO:0000256" key="6">
    <source>
        <dbReference type="ARBA" id="ARBA00023136"/>
    </source>
</evidence>
<dbReference type="InterPro" id="IPR049177">
    <property type="entry name" value="MgtC_SapB_SrpB_YhiD_N"/>
</dbReference>
<evidence type="ECO:0000256" key="1">
    <source>
        <dbReference type="ARBA" id="ARBA00004651"/>
    </source>
</evidence>
<protein>
    <submittedName>
        <fullName evidence="9">Putative Mg2+ transporter-C (MgtC) family protein</fullName>
    </submittedName>
</protein>
<feature type="domain" description="ACT" evidence="8">
    <location>
        <begin position="157"/>
        <end position="233"/>
    </location>
</feature>
<organism evidence="9 10">
    <name type="scientific">Sinobaca qinghaiensis</name>
    <dbReference type="NCBI Taxonomy" id="342944"/>
    <lineage>
        <taxon>Bacteria</taxon>
        <taxon>Bacillati</taxon>
        <taxon>Bacillota</taxon>
        <taxon>Bacilli</taxon>
        <taxon>Bacillales</taxon>
        <taxon>Sporolactobacillaceae</taxon>
        <taxon>Sinobaca</taxon>
    </lineage>
</organism>
<dbReference type="PROSITE" id="PS51671">
    <property type="entry name" value="ACT"/>
    <property type="match status" value="1"/>
</dbReference>
<comment type="similarity">
    <text evidence="2">Belongs to the MgtC/SapB family.</text>
</comment>
<evidence type="ECO:0000313" key="9">
    <source>
        <dbReference type="EMBL" id="RKD67524.1"/>
    </source>
</evidence>
<dbReference type="Pfam" id="PF02308">
    <property type="entry name" value="MgtC"/>
    <property type="match status" value="1"/>
</dbReference>
<feature type="transmembrane region" description="Helical" evidence="7">
    <location>
        <begin position="125"/>
        <end position="142"/>
    </location>
</feature>
<evidence type="ECO:0000259" key="8">
    <source>
        <dbReference type="PROSITE" id="PS51671"/>
    </source>
</evidence>
<dbReference type="EMBL" id="RAPK01000014">
    <property type="protein sequence ID" value="RKD67524.1"/>
    <property type="molecule type" value="Genomic_DNA"/>
</dbReference>
<proteinExistence type="inferred from homology"/>
<feature type="transmembrane region" description="Helical" evidence="7">
    <location>
        <begin position="78"/>
        <end position="96"/>
    </location>
</feature>
<reference evidence="9 10" key="1">
    <citation type="submission" date="2018-09" db="EMBL/GenBank/DDBJ databases">
        <title>Genomic Encyclopedia of Archaeal and Bacterial Type Strains, Phase II (KMG-II): from individual species to whole genera.</title>
        <authorList>
            <person name="Goeker M."/>
        </authorList>
    </citation>
    <scope>NUCLEOTIDE SEQUENCE [LARGE SCALE GENOMIC DNA]</scope>
    <source>
        <strain evidence="9 10">DSM 17008</strain>
    </source>
</reference>
<dbReference type="PRINTS" id="PR01837">
    <property type="entry name" value="MGTCSAPBPROT"/>
</dbReference>
<evidence type="ECO:0000256" key="5">
    <source>
        <dbReference type="ARBA" id="ARBA00022989"/>
    </source>
</evidence>
<evidence type="ECO:0000256" key="7">
    <source>
        <dbReference type="SAM" id="Phobius"/>
    </source>
</evidence>